<dbReference type="EMBL" id="CP022295">
    <property type="protein sequence ID" value="QSR28590.1"/>
    <property type="molecule type" value="Genomic_DNA"/>
</dbReference>
<feature type="domain" description="SCP" evidence="2">
    <location>
        <begin position="117"/>
        <end position="233"/>
    </location>
</feature>
<sequence>MAGSMPGRASSRMLTGSSLGPGSITGSSWSAGLVGRAGRSVGHAGTLGPFPRSALIRVRRRADPPAMARLLGLVPCIVLGLVLAALPAPSEAASTAGVQDVVPTRVLVQRLLEDRVLALTNVERRRHGCPALRANTYLRKSARGHTVTMALHDLMSHQLPGEPYFSKRITRAGYRNWSLVAENVARGFSGPAAVVRAWMASPSHRRNILNCRLRDLGVGVVLDGGQLWWTQNFGRKW</sequence>
<dbReference type="InterPro" id="IPR035940">
    <property type="entry name" value="CAP_sf"/>
</dbReference>
<keyword evidence="4" id="KW-1185">Reference proteome</keyword>
<keyword evidence="1" id="KW-1133">Transmembrane helix</keyword>
<evidence type="ECO:0000259" key="2">
    <source>
        <dbReference type="Pfam" id="PF00188"/>
    </source>
</evidence>
<reference evidence="3 4" key="1">
    <citation type="submission" date="2017-06" db="EMBL/GenBank/DDBJ databases">
        <title>Complete Genome Sequence of the Soil Carbazole-Degrading Bacterium Nocardioides aromaticivorans IC177.</title>
        <authorList>
            <person name="Vejarano F."/>
            <person name="Suzuki-Minakuchi C."/>
            <person name="Ohtsubo Y."/>
            <person name="Tsuda M."/>
            <person name="Okada K."/>
            <person name="Nojiri H."/>
        </authorList>
    </citation>
    <scope>NUCLEOTIDE SEQUENCE [LARGE SCALE GENOMIC DNA]</scope>
    <source>
        <strain evidence="3 4">IC177</strain>
    </source>
</reference>
<protein>
    <recommendedName>
        <fullName evidence="2">SCP domain-containing protein</fullName>
    </recommendedName>
</protein>
<organism evidence="3 4">
    <name type="scientific">Nocardioides aromaticivorans</name>
    <dbReference type="NCBI Taxonomy" id="200618"/>
    <lineage>
        <taxon>Bacteria</taxon>
        <taxon>Bacillati</taxon>
        <taxon>Actinomycetota</taxon>
        <taxon>Actinomycetes</taxon>
        <taxon>Propionibacteriales</taxon>
        <taxon>Nocardioidaceae</taxon>
        <taxon>Nocardioides</taxon>
    </lineage>
</organism>
<dbReference type="CDD" id="cd05379">
    <property type="entry name" value="CAP_bacterial"/>
    <property type="match status" value="1"/>
</dbReference>
<name>A0ABX7PSC8_9ACTN</name>
<feature type="transmembrane region" description="Helical" evidence="1">
    <location>
        <begin position="66"/>
        <end position="86"/>
    </location>
</feature>
<evidence type="ECO:0000313" key="3">
    <source>
        <dbReference type="EMBL" id="QSR28590.1"/>
    </source>
</evidence>
<proteinExistence type="predicted"/>
<dbReference type="PANTHER" id="PTHR31157:SF1">
    <property type="entry name" value="SCP DOMAIN-CONTAINING PROTEIN"/>
    <property type="match status" value="1"/>
</dbReference>
<dbReference type="Gene3D" id="3.40.33.10">
    <property type="entry name" value="CAP"/>
    <property type="match status" value="1"/>
</dbReference>
<evidence type="ECO:0000256" key="1">
    <source>
        <dbReference type="SAM" id="Phobius"/>
    </source>
</evidence>
<evidence type="ECO:0000313" key="4">
    <source>
        <dbReference type="Proteomes" id="UP000662818"/>
    </source>
</evidence>
<dbReference type="SUPFAM" id="SSF55797">
    <property type="entry name" value="PR-1-like"/>
    <property type="match status" value="1"/>
</dbReference>
<gene>
    <name evidence="3" type="ORF">CFH99_23480</name>
</gene>
<keyword evidence="1" id="KW-0812">Transmembrane</keyword>
<dbReference type="PANTHER" id="PTHR31157">
    <property type="entry name" value="SCP DOMAIN-CONTAINING PROTEIN"/>
    <property type="match status" value="1"/>
</dbReference>
<dbReference type="Proteomes" id="UP000662818">
    <property type="component" value="Chromosome"/>
</dbReference>
<dbReference type="Pfam" id="PF00188">
    <property type="entry name" value="CAP"/>
    <property type="match status" value="1"/>
</dbReference>
<keyword evidence="1" id="KW-0472">Membrane</keyword>
<accession>A0ABX7PSC8</accession>
<dbReference type="InterPro" id="IPR014044">
    <property type="entry name" value="CAP_dom"/>
</dbReference>